<reference evidence="1 2" key="1">
    <citation type="journal article" date="2006" name="PLoS Genet.">
        <title>Secrets of soil survival revealed by the genome sequence of Arthrobacter aurescens TC1.</title>
        <authorList>
            <person name="Mongodin E.F."/>
            <person name="Shapir N."/>
            <person name="Daugherty S.C."/>
            <person name="DeBoy R.T."/>
            <person name="Emerson J.B."/>
            <person name="Shvartzbeyn A."/>
            <person name="Radune D."/>
            <person name="Vamathevan J."/>
            <person name="Riggs F."/>
            <person name="Grinberg V."/>
            <person name="Khouri H."/>
            <person name="Wackett L.P."/>
            <person name="Nelson K.E."/>
            <person name="Sadowsky M.J."/>
        </authorList>
    </citation>
    <scope>NUCLEOTIDE SEQUENCE [LARGE SCALE GENOMIC DNA]</scope>
    <source>
        <strain evidence="1 2">TC1</strain>
    </source>
</reference>
<evidence type="ECO:0000313" key="1">
    <source>
        <dbReference type="EMBL" id="ABM08979.1"/>
    </source>
</evidence>
<dbReference type="AlphaFoldDB" id="A1R9L6"/>
<accession>A1R9L6</accession>
<evidence type="ECO:0000313" key="2">
    <source>
        <dbReference type="Proteomes" id="UP000000637"/>
    </source>
</evidence>
<dbReference type="KEGG" id="aau:AAur_3231"/>
<name>A1R9L6_PAEAT</name>
<dbReference type="STRING" id="290340.AAur_3231"/>
<protein>
    <submittedName>
        <fullName evidence="1">Uncharacterized protein</fullName>
    </submittedName>
</protein>
<organism evidence="1 2">
    <name type="scientific">Paenarthrobacter aurescens (strain TC1)</name>
    <dbReference type="NCBI Taxonomy" id="290340"/>
    <lineage>
        <taxon>Bacteria</taxon>
        <taxon>Bacillati</taxon>
        <taxon>Actinomycetota</taxon>
        <taxon>Actinomycetes</taxon>
        <taxon>Micrococcales</taxon>
        <taxon>Micrococcaceae</taxon>
        <taxon>Paenarthrobacter</taxon>
    </lineage>
</organism>
<sequence>MHCVLGAVTSAHYEYPPVGGVYSSRAGIRKALRSNRWISFRAERRAMSHEVTVSKSHSRRTVVKGAAWSMPVIAAAVAAPAAVASVSTLSLAFTASSTSLLSLRLLDGTSLLQAQSLVTVPTMLTFTNGPGAVTEDALVTVSVARPAGISIPVGRARGFGVYSFDGTATTASQRTTVYQTAPLVGQFGFPSTTWTNSVPVTVASNGTLNLPIVFGLAGTSTGVSVSLLASFAVTVTVVIGGRTLVATSSISVPVGAGIL</sequence>
<keyword evidence="2" id="KW-1185">Reference proteome</keyword>
<dbReference type="OrthoDB" id="4965218at2"/>
<dbReference type="Proteomes" id="UP000000637">
    <property type="component" value="Chromosome"/>
</dbReference>
<proteinExistence type="predicted"/>
<dbReference type="EMBL" id="CP000474">
    <property type="protein sequence ID" value="ABM08979.1"/>
    <property type="molecule type" value="Genomic_DNA"/>
</dbReference>
<gene>
    <name evidence="1" type="ordered locus">AAur_3231</name>
</gene>
<dbReference type="HOGENOM" id="CLU_1072173_0_0_11"/>